<dbReference type="EMBL" id="JAGFNZ010000002">
    <property type="protein sequence ID" value="MBW7572797.1"/>
    <property type="molecule type" value="Genomic_DNA"/>
</dbReference>
<evidence type="ECO:0000313" key="2">
    <source>
        <dbReference type="Proteomes" id="UP000719942"/>
    </source>
</evidence>
<keyword evidence="2" id="KW-1185">Reference proteome</keyword>
<gene>
    <name evidence="1" type="ORF">J5W02_08210</name>
</gene>
<proteinExistence type="predicted"/>
<dbReference type="RefSeq" id="WP_219965176.1">
    <property type="nucleotide sequence ID" value="NZ_JAGFNZ010000002.1"/>
</dbReference>
<comment type="caution">
    <text evidence="1">The sequence shown here is derived from an EMBL/GenBank/DDBJ whole genome shotgun (WGS) entry which is preliminary data.</text>
</comment>
<reference evidence="1 2" key="1">
    <citation type="submission" date="2021-03" db="EMBL/GenBank/DDBJ databases">
        <title>Caproiciproducens sp. nov. isolated from feces of cow.</title>
        <authorList>
            <person name="Choi J.-Y."/>
        </authorList>
    </citation>
    <scope>NUCLEOTIDE SEQUENCE [LARGE SCALE GENOMIC DNA]</scope>
    <source>
        <strain evidence="1 2">AGMB10547</strain>
    </source>
</reference>
<organism evidence="1 2">
    <name type="scientific">Caproiciproducens faecalis</name>
    <dbReference type="NCBI Taxonomy" id="2820301"/>
    <lineage>
        <taxon>Bacteria</taxon>
        <taxon>Bacillati</taxon>
        <taxon>Bacillota</taxon>
        <taxon>Clostridia</taxon>
        <taxon>Eubacteriales</taxon>
        <taxon>Acutalibacteraceae</taxon>
        <taxon>Caproiciproducens</taxon>
    </lineage>
</organism>
<protein>
    <submittedName>
        <fullName evidence="1">Uncharacterized protein</fullName>
    </submittedName>
</protein>
<name>A0ABS7DNB9_9FIRM</name>
<sequence length="391" mass="44795">MKVVDLRNVFASCNDVLIEISDHFIYYAEEKKEEGHNNLFILEYNRVTRRERIIANYFLSNPAFVQHFFSFPEDIIVVMESGESEAWILRIDKRTGAERNMATLNFIGGFSDCTALDESHLMIYTKENTKHRTLFEDYKKLTGFEKVAYLYDIDDETYYYVRDPRVCTANSAGLIAFEAGGQKQLLVLQPHGDEEEKEHCYRNIRWLGDNINDNVWLCPLFDFIVAVKTGEERAPLELILSAGTSGLVRFAGMDGASLYFRVKHFPTGDQRICAYDKITGKKSIVAELNLKEGEAPAMFSIDGNGTRVYRITEEEDNVRVDGVLNSEIHTKYSKELGEFFACVDDRFILARYILADEKDSFEFNSVFDAQTGTQKSYECRCAVQSGTVVLY</sequence>
<accession>A0ABS7DNB9</accession>
<evidence type="ECO:0000313" key="1">
    <source>
        <dbReference type="EMBL" id="MBW7572797.1"/>
    </source>
</evidence>
<dbReference type="Proteomes" id="UP000719942">
    <property type="component" value="Unassembled WGS sequence"/>
</dbReference>